<reference evidence="1" key="1">
    <citation type="submission" date="2019-10" db="EMBL/GenBank/DDBJ databases">
        <title>Description of Paenibacillus glebae sp. nov.</title>
        <authorList>
            <person name="Carlier A."/>
            <person name="Qi S."/>
        </authorList>
    </citation>
    <scope>NUCLEOTIDE SEQUENCE</scope>
    <source>
        <strain evidence="1">LMG 31456</strain>
    </source>
</reference>
<name>A0A972GS65_9BACL</name>
<sequence>MNLKKCLSIGWSLNKKGLFKSGNFRFVAGLLGRGHTDFGKVISAGIKQAEFNGYITVECLAPGPNPFQPDKGEPTMEWIYTFATESIDYLKKHFRP</sequence>
<dbReference type="Proteomes" id="UP000641588">
    <property type="component" value="Unassembled WGS sequence"/>
</dbReference>
<accession>A0A972GS65</accession>
<proteinExistence type="predicted"/>
<keyword evidence="2" id="KW-1185">Reference proteome</keyword>
<gene>
    <name evidence="1" type="ORF">GC093_21385</name>
</gene>
<comment type="caution">
    <text evidence="1">The sequence shown here is derived from an EMBL/GenBank/DDBJ whole genome shotgun (WGS) entry which is preliminary data.</text>
</comment>
<dbReference type="AlphaFoldDB" id="A0A972GS65"/>
<evidence type="ECO:0000313" key="1">
    <source>
        <dbReference type="EMBL" id="NOU95757.1"/>
    </source>
</evidence>
<organism evidence="1 2">
    <name type="scientific">Paenibacillus foliorum</name>
    <dbReference type="NCBI Taxonomy" id="2654974"/>
    <lineage>
        <taxon>Bacteria</taxon>
        <taxon>Bacillati</taxon>
        <taxon>Bacillota</taxon>
        <taxon>Bacilli</taxon>
        <taxon>Bacillales</taxon>
        <taxon>Paenibacillaceae</taxon>
        <taxon>Paenibacillus</taxon>
    </lineage>
</organism>
<evidence type="ECO:0000313" key="2">
    <source>
        <dbReference type="Proteomes" id="UP000641588"/>
    </source>
</evidence>
<dbReference type="EMBL" id="WHOD01000080">
    <property type="protein sequence ID" value="NOU95757.1"/>
    <property type="molecule type" value="Genomic_DNA"/>
</dbReference>
<protein>
    <submittedName>
        <fullName evidence="1">Uncharacterized protein</fullName>
    </submittedName>
</protein>